<name>A0AAE5H8D3_CLOBE</name>
<comment type="caution">
    <text evidence="1">The sequence shown here is derived from an EMBL/GenBank/DDBJ whole genome shotgun (WGS) entry which is preliminary data.</text>
</comment>
<gene>
    <name evidence="1" type="ORF">BCD95_004125</name>
</gene>
<sequence>MKKCEDCDECTYIGEGDYVCIKDEPKIVITEFIIATDDYGQCGSKNKKATKETDQSIPR</sequence>
<organism evidence="1 2">
    <name type="scientific">Clostridium beijerinckii</name>
    <name type="common">Clostridium MP</name>
    <dbReference type="NCBI Taxonomy" id="1520"/>
    <lineage>
        <taxon>Bacteria</taxon>
        <taxon>Bacillati</taxon>
        <taxon>Bacillota</taxon>
        <taxon>Clostridia</taxon>
        <taxon>Eubacteriales</taxon>
        <taxon>Clostridiaceae</taxon>
        <taxon>Clostridium</taxon>
    </lineage>
</organism>
<proteinExistence type="predicted"/>
<evidence type="ECO:0000313" key="1">
    <source>
        <dbReference type="EMBL" id="NSB15866.1"/>
    </source>
</evidence>
<dbReference type="RefSeq" id="WP_077855568.1">
    <property type="nucleotide sequence ID" value="NZ_JABTDW010000001.1"/>
</dbReference>
<protein>
    <recommendedName>
        <fullName evidence="3">DUF1540 domain-containing protein</fullName>
    </recommendedName>
</protein>
<reference evidence="1" key="1">
    <citation type="submission" date="2020-06" db="EMBL/GenBank/DDBJ databases">
        <title>Genomic insights into acetone-butanol-ethanol (ABE) fermentation by sequencing solventogenic clostridia strains.</title>
        <authorList>
            <person name="Brown S."/>
        </authorList>
    </citation>
    <scope>NUCLEOTIDE SEQUENCE</scope>
    <source>
        <strain evidence="1">DJ123</strain>
    </source>
</reference>
<dbReference type="Proteomes" id="UP000822184">
    <property type="component" value="Unassembled WGS sequence"/>
</dbReference>
<evidence type="ECO:0008006" key="3">
    <source>
        <dbReference type="Google" id="ProtNLM"/>
    </source>
</evidence>
<dbReference type="AlphaFoldDB" id="A0AAE5H8D3"/>
<evidence type="ECO:0000313" key="2">
    <source>
        <dbReference type="Proteomes" id="UP000822184"/>
    </source>
</evidence>
<dbReference type="EMBL" id="JABTDW010000001">
    <property type="protein sequence ID" value="NSB15866.1"/>
    <property type="molecule type" value="Genomic_DNA"/>
</dbReference>
<accession>A0AAE5H8D3</accession>